<name>A0A8J7DWX2_9CYAN</name>
<keyword evidence="2" id="KW-0540">Nuclease</keyword>
<dbReference type="CDD" id="cd00085">
    <property type="entry name" value="HNHc"/>
    <property type="match status" value="1"/>
</dbReference>
<reference evidence="2" key="1">
    <citation type="submission" date="2020-10" db="EMBL/GenBank/DDBJ databases">
        <authorList>
            <person name="Castelo-Branco R."/>
            <person name="Eusebio N."/>
            <person name="Adriana R."/>
            <person name="Vieira A."/>
            <person name="Brugerolle De Fraissinette N."/>
            <person name="Rezende De Castro R."/>
            <person name="Schneider M.P."/>
            <person name="Vasconcelos V."/>
            <person name="Leao P.N."/>
        </authorList>
    </citation>
    <scope>NUCLEOTIDE SEQUENCE</scope>
    <source>
        <strain evidence="2">LEGE 07157</strain>
    </source>
</reference>
<dbReference type="InterPro" id="IPR029471">
    <property type="entry name" value="HNH_5"/>
</dbReference>
<dbReference type="SUPFAM" id="SSF75712">
    <property type="entry name" value="Rad50 coiled-coil Zn hook"/>
    <property type="match status" value="1"/>
</dbReference>
<dbReference type="Gene3D" id="1.10.30.50">
    <property type="match status" value="1"/>
</dbReference>
<comment type="caution">
    <text evidence="2">The sequence shown here is derived from an EMBL/GenBank/DDBJ whole genome shotgun (WGS) entry which is preliminary data.</text>
</comment>
<evidence type="ECO:0000313" key="3">
    <source>
        <dbReference type="Proteomes" id="UP000654482"/>
    </source>
</evidence>
<dbReference type="Pfam" id="PF14279">
    <property type="entry name" value="HNH_5"/>
    <property type="match status" value="1"/>
</dbReference>
<dbReference type="AlphaFoldDB" id="A0A8J7DWX2"/>
<accession>A0A8J7DWX2</accession>
<organism evidence="2 3">
    <name type="scientific">Lusitaniella coriacea LEGE 07157</name>
    <dbReference type="NCBI Taxonomy" id="945747"/>
    <lineage>
        <taxon>Bacteria</taxon>
        <taxon>Bacillati</taxon>
        <taxon>Cyanobacteriota</taxon>
        <taxon>Cyanophyceae</taxon>
        <taxon>Spirulinales</taxon>
        <taxon>Lusitaniellaceae</taxon>
        <taxon>Lusitaniella</taxon>
    </lineage>
</organism>
<keyword evidence="2" id="KW-0378">Hydrolase</keyword>
<dbReference type="InterPro" id="IPR003615">
    <property type="entry name" value="HNH_nuc"/>
</dbReference>
<evidence type="ECO:0000313" key="2">
    <source>
        <dbReference type="EMBL" id="MBE9116607.1"/>
    </source>
</evidence>
<dbReference type="RefSeq" id="WP_194029703.1">
    <property type="nucleotide sequence ID" value="NZ_JADEWZ010000016.1"/>
</dbReference>
<dbReference type="EMBL" id="JADEWZ010000016">
    <property type="protein sequence ID" value="MBE9116607.1"/>
    <property type="molecule type" value="Genomic_DNA"/>
</dbReference>
<proteinExistence type="predicted"/>
<evidence type="ECO:0000259" key="1">
    <source>
        <dbReference type="Pfam" id="PF14279"/>
    </source>
</evidence>
<sequence>MTSFLEKIESNIREMRRVRIEFCRKRRQASEYQRQEFNVWRSSSEAYDLIVFQLEKLGYICPICQQDLNETNATIDHLFPLSRAYHKAMDTSNFLVMCHRCNKKKYNTPFQQWRGQLARYQKNSLDYAIQLIHGKTKLQELIGSSSEP</sequence>
<feature type="domain" description="HNH endonuclease 5" evidence="1">
    <location>
        <begin position="61"/>
        <end position="106"/>
    </location>
</feature>
<dbReference type="GO" id="GO:0004519">
    <property type="term" value="F:endonuclease activity"/>
    <property type="evidence" value="ECO:0007669"/>
    <property type="project" value="UniProtKB-KW"/>
</dbReference>
<dbReference type="Proteomes" id="UP000654482">
    <property type="component" value="Unassembled WGS sequence"/>
</dbReference>
<protein>
    <submittedName>
        <fullName evidence="2">HNH endonuclease</fullName>
    </submittedName>
</protein>
<keyword evidence="2" id="KW-0255">Endonuclease</keyword>
<gene>
    <name evidence="2" type="ORF">IQ249_11920</name>
</gene>
<keyword evidence="3" id="KW-1185">Reference proteome</keyword>